<keyword evidence="2" id="KW-0547">Nucleotide-binding</keyword>
<name>A0ABX0FCG8_9BACL</name>
<dbReference type="PANTHER" id="PTHR42939:SF1">
    <property type="entry name" value="ABC TRANSPORTER ATP-BINDING PROTEIN ALBC-RELATED"/>
    <property type="match status" value="1"/>
</dbReference>
<dbReference type="InterPro" id="IPR003593">
    <property type="entry name" value="AAA+_ATPase"/>
</dbReference>
<dbReference type="Proteomes" id="UP000800303">
    <property type="component" value="Unassembled WGS sequence"/>
</dbReference>
<dbReference type="Pfam" id="PF00005">
    <property type="entry name" value="ABC_tran"/>
    <property type="match status" value="1"/>
</dbReference>
<dbReference type="PANTHER" id="PTHR42939">
    <property type="entry name" value="ABC TRANSPORTER ATP-BINDING PROTEIN ALBC-RELATED"/>
    <property type="match status" value="1"/>
</dbReference>
<feature type="domain" description="ABC transporter" evidence="4">
    <location>
        <begin position="16"/>
        <end position="238"/>
    </location>
</feature>
<keyword evidence="1" id="KW-0813">Transport</keyword>
<keyword evidence="6" id="KW-1185">Reference proteome</keyword>
<proteinExistence type="predicted"/>
<comment type="caution">
    <text evidence="5">The sequence shown here is derived from an EMBL/GenBank/DDBJ whole genome shotgun (WGS) entry which is preliminary data.</text>
</comment>
<dbReference type="InterPro" id="IPR003439">
    <property type="entry name" value="ABC_transporter-like_ATP-bd"/>
</dbReference>
<evidence type="ECO:0000313" key="5">
    <source>
        <dbReference type="EMBL" id="NGZ75792.1"/>
    </source>
</evidence>
<evidence type="ECO:0000256" key="1">
    <source>
        <dbReference type="ARBA" id="ARBA00022448"/>
    </source>
</evidence>
<dbReference type="GO" id="GO:0005524">
    <property type="term" value="F:ATP binding"/>
    <property type="evidence" value="ECO:0007669"/>
    <property type="project" value="UniProtKB-KW"/>
</dbReference>
<evidence type="ECO:0000313" key="6">
    <source>
        <dbReference type="Proteomes" id="UP000800303"/>
    </source>
</evidence>
<evidence type="ECO:0000256" key="2">
    <source>
        <dbReference type="ARBA" id="ARBA00022741"/>
    </source>
</evidence>
<dbReference type="InterPro" id="IPR027417">
    <property type="entry name" value="P-loop_NTPase"/>
</dbReference>
<dbReference type="Gene3D" id="3.40.50.300">
    <property type="entry name" value="P-loop containing nucleotide triphosphate hydrolases"/>
    <property type="match status" value="1"/>
</dbReference>
<keyword evidence="3 5" id="KW-0067">ATP-binding</keyword>
<reference evidence="5 6" key="1">
    <citation type="submission" date="2020-01" db="EMBL/GenBank/DDBJ databases">
        <title>Polyphasic characterisation and genomic insights into a novel alkali tolerant bacterium VR-M41.</title>
        <authorList>
            <person name="Vemuluri V.R."/>
        </authorList>
    </citation>
    <scope>NUCLEOTIDE SEQUENCE [LARGE SCALE GENOMIC DNA]</scope>
    <source>
        <strain evidence="5 6">VR-M41</strain>
    </source>
</reference>
<dbReference type="EMBL" id="JAAFGS010000003">
    <property type="protein sequence ID" value="NGZ75792.1"/>
    <property type="molecule type" value="Genomic_DNA"/>
</dbReference>
<dbReference type="CDD" id="cd03230">
    <property type="entry name" value="ABC_DR_subfamily_A"/>
    <property type="match status" value="1"/>
</dbReference>
<dbReference type="SMART" id="SM00382">
    <property type="entry name" value="AAA"/>
    <property type="match status" value="1"/>
</dbReference>
<evidence type="ECO:0000259" key="4">
    <source>
        <dbReference type="PROSITE" id="PS50893"/>
    </source>
</evidence>
<protein>
    <submittedName>
        <fullName evidence="5">ABC transporter ATP-binding protein</fullName>
    </submittedName>
</protein>
<organism evidence="5 6">
    <name type="scientific">Saccharibacillus alkalitolerans</name>
    <dbReference type="NCBI Taxonomy" id="2705290"/>
    <lineage>
        <taxon>Bacteria</taxon>
        <taxon>Bacillati</taxon>
        <taxon>Bacillota</taxon>
        <taxon>Bacilli</taxon>
        <taxon>Bacillales</taxon>
        <taxon>Paenibacillaceae</taxon>
        <taxon>Saccharibacillus</taxon>
    </lineage>
</organism>
<evidence type="ECO:0000256" key="3">
    <source>
        <dbReference type="ARBA" id="ARBA00022840"/>
    </source>
</evidence>
<accession>A0ABX0FCG8</accession>
<sequence length="244" mass="27135">MTGSANREEAEVEQLLEFEAVSKKYGNKAALRDVSLSVGPGRIVGLLGSNGSGKTTLMRIAAGLDRPDSGTVRVLGHEPGRASKALISFMPDRPQFERWMTVGEALDFQRDFFADFDPDKSKRMLEFMKLSRGDKASSLSKGMQERLQLTLALSRRASLYLLDEPIGGVDPVARGHILDALVEFYEEDSSMIVSTHLIADIERIFDEVLMIKEGSLVLRQEVEQLRMDSGKSVDQLFKEVYAEC</sequence>
<dbReference type="PROSITE" id="PS50893">
    <property type="entry name" value="ABC_TRANSPORTER_2"/>
    <property type="match status" value="1"/>
</dbReference>
<gene>
    <name evidence="5" type="ORF">GYN08_10710</name>
</gene>
<dbReference type="SUPFAM" id="SSF52540">
    <property type="entry name" value="P-loop containing nucleoside triphosphate hydrolases"/>
    <property type="match status" value="1"/>
</dbReference>
<dbReference type="InterPro" id="IPR051782">
    <property type="entry name" value="ABC_Transporter_VariousFunc"/>
</dbReference>